<feature type="region of interest" description="Disordered" evidence="1">
    <location>
        <begin position="53"/>
        <end position="97"/>
    </location>
</feature>
<dbReference type="EMBL" id="ML119729">
    <property type="protein sequence ID" value="RPA77280.1"/>
    <property type="molecule type" value="Genomic_DNA"/>
</dbReference>
<proteinExistence type="predicted"/>
<organism evidence="2 3">
    <name type="scientific">Ascobolus immersus RN42</name>
    <dbReference type="NCBI Taxonomy" id="1160509"/>
    <lineage>
        <taxon>Eukaryota</taxon>
        <taxon>Fungi</taxon>
        <taxon>Dikarya</taxon>
        <taxon>Ascomycota</taxon>
        <taxon>Pezizomycotina</taxon>
        <taxon>Pezizomycetes</taxon>
        <taxon>Pezizales</taxon>
        <taxon>Ascobolaceae</taxon>
        <taxon>Ascobolus</taxon>
    </lineage>
</organism>
<name>A0A3N4HZJ6_ASCIM</name>
<keyword evidence="3" id="KW-1185">Reference proteome</keyword>
<reference evidence="2 3" key="1">
    <citation type="journal article" date="2018" name="Nat. Ecol. Evol.">
        <title>Pezizomycetes genomes reveal the molecular basis of ectomycorrhizal truffle lifestyle.</title>
        <authorList>
            <person name="Murat C."/>
            <person name="Payen T."/>
            <person name="Noel B."/>
            <person name="Kuo A."/>
            <person name="Morin E."/>
            <person name="Chen J."/>
            <person name="Kohler A."/>
            <person name="Krizsan K."/>
            <person name="Balestrini R."/>
            <person name="Da Silva C."/>
            <person name="Montanini B."/>
            <person name="Hainaut M."/>
            <person name="Levati E."/>
            <person name="Barry K.W."/>
            <person name="Belfiori B."/>
            <person name="Cichocki N."/>
            <person name="Clum A."/>
            <person name="Dockter R.B."/>
            <person name="Fauchery L."/>
            <person name="Guy J."/>
            <person name="Iotti M."/>
            <person name="Le Tacon F."/>
            <person name="Lindquist E.A."/>
            <person name="Lipzen A."/>
            <person name="Malagnac F."/>
            <person name="Mello A."/>
            <person name="Molinier V."/>
            <person name="Miyauchi S."/>
            <person name="Poulain J."/>
            <person name="Riccioni C."/>
            <person name="Rubini A."/>
            <person name="Sitrit Y."/>
            <person name="Splivallo R."/>
            <person name="Traeger S."/>
            <person name="Wang M."/>
            <person name="Zifcakova L."/>
            <person name="Wipf D."/>
            <person name="Zambonelli A."/>
            <person name="Paolocci F."/>
            <person name="Nowrousian M."/>
            <person name="Ottonello S."/>
            <person name="Baldrian P."/>
            <person name="Spatafora J.W."/>
            <person name="Henrissat B."/>
            <person name="Nagy L.G."/>
            <person name="Aury J.M."/>
            <person name="Wincker P."/>
            <person name="Grigoriev I.V."/>
            <person name="Bonfante P."/>
            <person name="Martin F.M."/>
        </authorList>
    </citation>
    <scope>NUCLEOTIDE SEQUENCE [LARGE SCALE GENOMIC DNA]</scope>
    <source>
        <strain evidence="2 3">RN42</strain>
    </source>
</reference>
<evidence type="ECO:0000313" key="3">
    <source>
        <dbReference type="Proteomes" id="UP000275078"/>
    </source>
</evidence>
<protein>
    <submittedName>
        <fullName evidence="2">Uncharacterized protein</fullName>
    </submittedName>
</protein>
<feature type="compositionally biased region" description="Low complexity" evidence="1">
    <location>
        <begin position="77"/>
        <end position="87"/>
    </location>
</feature>
<sequence>MTSVVTDITAVFLLAKRLRKRFKDGPGQYKQAHSTLVDLINIVKEVDALLGENDEDDADDARINPASNTSRRGSQLVVSTSRRSTSSPIPAQSTQSRITELADDYDESEKNPKLNDADGSIRRAVERHILCCKMLLIEFEKKAQCWEDAISSSDYGGTAGKPARGFGSTITALITTGKTASASLSFSEKQMRKYISDIRGHVHALGTYISIGAAEAQKQMAKQVEEIKRATVRIEYTQTEILQMVEKVYSVTMGVQYMVSGSPWGPVETIMVKGTEGRITSVPMTVCQKVCDLVQVLAIGTRSSSCIVFEALHIYLENIGKTIKQSVRLHVQMYGMVKCPDCSEAVSAVPARQRDAPILPGDLVQLAVLLYPPYESGRNDIFAMTMEANDVGSHYFTDSFRIRLRDPSMLWGPPAHLEVIVESISSGSGMEPFLRHIEFDGEAYRDWRMLMANPKRELHHAVIITGRKREESDINYIAIYGIHGSFACQEKFEKSPTNCSFTNSIIPANNQMGYSQDTLQRGRHHVYDSEGPRCRKNTCGPSKY</sequence>
<evidence type="ECO:0000313" key="2">
    <source>
        <dbReference type="EMBL" id="RPA77280.1"/>
    </source>
</evidence>
<accession>A0A3N4HZJ6</accession>
<dbReference type="AlphaFoldDB" id="A0A3N4HZJ6"/>
<evidence type="ECO:0000256" key="1">
    <source>
        <dbReference type="SAM" id="MobiDB-lite"/>
    </source>
</evidence>
<gene>
    <name evidence="2" type="ORF">BJ508DRAFT_310348</name>
</gene>
<feature type="compositionally biased region" description="Polar residues" evidence="1">
    <location>
        <begin position="88"/>
        <end position="97"/>
    </location>
</feature>
<dbReference type="Proteomes" id="UP000275078">
    <property type="component" value="Unassembled WGS sequence"/>
</dbReference>